<feature type="transmembrane region" description="Helical" evidence="1">
    <location>
        <begin position="5"/>
        <end position="24"/>
    </location>
</feature>
<dbReference type="Gene3D" id="3.30.70.2970">
    <property type="entry name" value="Protein of unknown function (DUF541), domain 2"/>
    <property type="match status" value="1"/>
</dbReference>
<dbReference type="Proteomes" id="UP000662904">
    <property type="component" value="Chromosome"/>
</dbReference>
<protein>
    <submittedName>
        <fullName evidence="2">26 kDa periplasmic immunogenic protein</fullName>
    </submittedName>
</protein>
<keyword evidence="1" id="KW-1133">Transmembrane helix</keyword>
<dbReference type="GO" id="GO:0006974">
    <property type="term" value="P:DNA damage response"/>
    <property type="evidence" value="ECO:0007669"/>
    <property type="project" value="TreeGrafter"/>
</dbReference>
<keyword evidence="3" id="KW-1185">Reference proteome</keyword>
<dbReference type="Pfam" id="PF04402">
    <property type="entry name" value="SIMPL"/>
    <property type="match status" value="1"/>
</dbReference>
<reference evidence="2" key="1">
    <citation type="submission" date="2020-07" db="EMBL/GenBank/DDBJ databases">
        <title>Koleobacter methoxysyntrophicus gen. nov., sp. nov., a novel anaerobic bacterium isolated from deep subsurface oil field and proposal of Koleobacterales ord. nov. in the phylum Firmicutes.</title>
        <authorList>
            <person name="Sakamoto S."/>
            <person name="Tamaki H."/>
        </authorList>
    </citation>
    <scope>NUCLEOTIDE SEQUENCE</scope>
    <source>
        <strain evidence="2">NRmbB1</strain>
    </source>
</reference>
<dbReference type="EMBL" id="CP059066">
    <property type="protein sequence ID" value="QSQ10435.1"/>
    <property type="molecule type" value="Genomic_DNA"/>
</dbReference>
<dbReference type="PANTHER" id="PTHR34387">
    <property type="entry name" value="SLR1258 PROTEIN"/>
    <property type="match status" value="1"/>
</dbReference>
<dbReference type="InterPro" id="IPR052022">
    <property type="entry name" value="26kDa_periplasmic_antigen"/>
</dbReference>
<dbReference type="RefSeq" id="WP_206707745.1">
    <property type="nucleotide sequence ID" value="NZ_CP059066.1"/>
</dbReference>
<keyword evidence="1" id="KW-0472">Membrane</keyword>
<dbReference type="Gene3D" id="3.30.110.170">
    <property type="entry name" value="Protein of unknown function (DUF541), domain 1"/>
    <property type="match status" value="1"/>
</dbReference>
<keyword evidence="1" id="KW-0812">Transmembrane</keyword>
<gene>
    <name evidence="2" type="ORF">H0A61_02842</name>
</gene>
<evidence type="ECO:0000313" key="2">
    <source>
        <dbReference type="EMBL" id="QSQ10435.1"/>
    </source>
</evidence>
<dbReference type="InterPro" id="IPR007497">
    <property type="entry name" value="SIMPL/DUF541"/>
</dbReference>
<sequence length="253" mass="27713">MKNKTLFYCAAVAITFALIVSLIYRPDAKAENLYLMNNENNASIISVSGEGVIKAPPNRAIVSLAVVTEAADVKKAQQENSRLANAVMKAIKALDIDEKDIKTQGYIVTPLYNYEKKEHPPTISGYRVENEVSITLKDMEKVGALIDAGIDAGANRVNNISFYLEDEKLQEQVLREAIKDARKKAQIMADELGKRIIGVKKVTGGWSNIGPVPVRYAMKAEMSVGGGALYDTPINPGETEVRASVHIEFEISK</sequence>
<dbReference type="KEGG" id="kme:H0A61_02842"/>
<dbReference type="PANTHER" id="PTHR34387:SF2">
    <property type="entry name" value="SLR1258 PROTEIN"/>
    <property type="match status" value="1"/>
</dbReference>
<accession>A0A8A0RPW0</accession>
<dbReference type="AlphaFoldDB" id="A0A8A0RPW0"/>
<proteinExistence type="predicted"/>
<name>A0A8A0RPW0_9FIRM</name>
<evidence type="ECO:0000256" key="1">
    <source>
        <dbReference type="SAM" id="Phobius"/>
    </source>
</evidence>
<evidence type="ECO:0000313" key="3">
    <source>
        <dbReference type="Proteomes" id="UP000662904"/>
    </source>
</evidence>
<organism evidence="2 3">
    <name type="scientific">Koleobacter methoxysyntrophicus</name>
    <dbReference type="NCBI Taxonomy" id="2751313"/>
    <lineage>
        <taxon>Bacteria</taxon>
        <taxon>Bacillati</taxon>
        <taxon>Bacillota</taxon>
        <taxon>Clostridia</taxon>
        <taxon>Koleobacterales</taxon>
        <taxon>Koleobacteraceae</taxon>
        <taxon>Koleobacter</taxon>
    </lineage>
</organism>